<evidence type="ECO:0000259" key="3">
    <source>
        <dbReference type="Pfam" id="PF00656"/>
    </source>
</evidence>
<dbReference type="SUPFAM" id="SSF82171">
    <property type="entry name" value="DPP6 N-terminal domain-like"/>
    <property type="match status" value="1"/>
</dbReference>
<dbReference type="InterPro" id="IPR018247">
    <property type="entry name" value="EF_Hand_1_Ca_BS"/>
</dbReference>
<feature type="transmembrane region" description="Helical" evidence="2">
    <location>
        <begin position="701"/>
        <end position="720"/>
    </location>
</feature>
<dbReference type="NCBIfam" id="NF047832">
    <property type="entry name" value="caspase_w_EACC1"/>
    <property type="match status" value="1"/>
</dbReference>
<feature type="region of interest" description="Disordered" evidence="1">
    <location>
        <begin position="310"/>
        <end position="371"/>
    </location>
</feature>
<dbReference type="PROSITE" id="PS00018">
    <property type="entry name" value="EF_HAND_1"/>
    <property type="match status" value="1"/>
</dbReference>
<dbReference type="InterPro" id="IPR052039">
    <property type="entry name" value="Caspase-related_regulators"/>
</dbReference>
<comment type="caution">
    <text evidence="4">The sequence shown here is derived from an EMBL/GenBank/DDBJ whole genome shotgun (WGS) entry which is preliminary data.</text>
</comment>
<evidence type="ECO:0000256" key="2">
    <source>
        <dbReference type="SAM" id="Phobius"/>
    </source>
</evidence>
<feature type="compositionally biased region" description="Pro residues" evidence="1">
    <location>
        <begin position="318"/>
        <end position="343"/>
    </location>
</feature>
<organism evidence="4 5">
    <name type="scientific">Saccharothrix variisporea</name>
    <dbReference type="NCBI Taxonomy" id="543527"/>
    <lineage>
        <taxon>Bacteria</taxon>
        <taxon>Bacillati</taxon>
        <taxon>Actinomycetota</taxon>
        <taxon>Actinomycetes</taxon>
        <taxon>Pseudonocardiales</taxon>
        <taxon>Pseudonocardiaceae</taxon>
        <taxon>Saccharothrix</taxon>
    </lineage>
</organism>
<dbReference type="Proteomes" id="UP000272729">
    <property type="component" value="Unassembled WGS sequence"/>
</dbReference>
<keyword evidence="2" id="KW-0812">Transmembrane</keyword>
<dbReference type="RefSeq" id="WP_121220319.1">
    <property type="nucleotide sequence ID" value="NZ_JBIUBA010000042.1"/>
</dbReference>
<proteinExistence type="predicted"/>
<dbReference type="GO" id="GO:0006508">
    <property type="term" value="P:proteolysis"/>
    <property type="evidence" value="ECO:0007669"/>
    <property type="project" value="InterPro"/>
</dbReference>
<dbReference type="InterPro" id="IPR029030">
    <property type="entry name" value="Caspase-like_dom_sf"/>
</dbReference>
<sequence length="726" mass="78570">MRRALLIATDTYGDPTFRALRAPRRDAEELEAVLRDEAIGGFRTEVLLNPSAQLLREHVDGLFTEAQHDDVVLLYVSGHGVKDRFSGHLHFATTDTRNHLLASTAVSAQFVRERIDHSLAAQVVVWLDCCYGGAFPSGMLPRSAGTVDVVEQLDEGRGCVVMTASTHIQYAYEPDSGRVEDRAEPSVFTKAIIEGLRTGDADLDGDGEISDRDLYGYVYERVRRESPDQTPTHSGVLSGDLRIAYAGTPLPRALPDELRRLLRSSDPALRLAGVRLLGTRADEGDPVARTTLEVLAAGPRPDLAAAATEALTSRRQPTPSPQPKPTPVSPPAPDPPPIATPEPRPTRTRVVPRTPEPVQVTPPEAPARPRPPFTAAALVGRADRTIEFSPDSALLASGSHLWNTRGWRSRDPLPHPGPMAFAPHGTQFAVARANEITIDDVVPTGRIEKLTSAGTVESLSFNHDRTLLAATTRPSGIELWEAGPTGWTSLLSPRLSASTRAFRFSAGGPFAVSASTAHTVDLWGTRPWRHLGSAPFVAEVVAVNRDATQVAAAGGGRVVVWRTSDWSRLVDLGFRTPGPLAFGADLRDLAVQTWDGLELWDLTERRMVQRIPTEVASVALSPDGRFLAATEPGEPAFRDVWVWARDRDDLTGLREVHTLPPPPARRAHLETLRRRARWVSGAVALAGGAVVPPAGEWGGTAFVLGLVLAAVLYLASVTALNRIWKP</sequence>
<keyword evidence="2" id="KW-0472">Membrane</keyword>
<dbReference type="SUPFAM" id="SSF52129">
    <property type="entry name" value="Caspase-like"/>
    <property type="match status" value="1"/>
</dbReference>
<feature type="compositionally biased region" description="Low complexity" evidence="1">
    <location>
        <begin position="348"/>
        <end position="362"/>
    </location>
</feature>
<dbReference type="InterPro" id="IPR011600">
    <property type="entry name" value="Pept_C14_caspase"/>
</dbReference>
<dbReference type="EMBL" id="RBXR01000001">
    <property type="protein sequence ID" value="RKT68939.1"/>
    <property type="molecule type" value="Genomic_DNA"/>
</dbReference>
<name>A0A495X5Y3_9PSEU</name>
<dbReference type="GO" id="GO:0004197">
    <property type="term" value="F:cysteine-type endopeptidase activity"/>
    <property type="evidence" value="ECO:0007669"/>
    <property type="project" value="InterPro"/>
</dbReference>
<evidence type="ECO:0000313" key="4">
    <source>
        <dbReference type="EMBL" id="RKT68939.1"/>
    </source>
</evidence>
<keyword evidence="2" id="KW-1133">Transmembrane helix</keyword>
<evidence type="ECO:0000313" key="5">
    <source>
        <dbReference type="Proteomes" id="UP000272729"/>
    </source>
</evidence>
<accession>A0A495X5Y3</accession>
<dbReference type="OrthoDB" id="491589at2"/>
<reference evidence="4 5" key="1">
    <citation type="submission" date="2018-10" db="EMBL/GenBank/DDBJ databases">
        <title>Sequencing the genomes of 1000 actinobacteria strains.</title>
        <authorList>
            <person name="Klenk H.-P."/>
        </authorList>
    </citation>
    <scope>NUCLEOTIDE SEQUENCE [LARGE SCALE GENOMIC DNA]</scope>
    <source>
        <strain evidence="4 5">DSM 43911</strain>
    </source>
</reference>
<dbReference type="Pfam" id="PF00656">
    <property type="entry name" value="Peptidase_C14"/>
    <property type="match status" value="1"/>
</dbReference>
<dbReference type="Gene3D" id="3.40.50.1460">
    <property type="match status" value="1"/>
</dbReference>
<gene>
    <name evidence="4" type="ORF">DFJ66_2132</name>
</gene>
<dbReference type="InterPro" id="IPR015943">
    <property type="entry name" value="WD40/YVTN_repeat-like_dom_sf"/>
</dbReference>
<keyword evidence="5" id="KW-1185">Reference proteome</keyword>
<dbReference type="Gene3D" id="2.130.10.10">
    <property type="entry name" value="YVTN repeat-like/Quinoprotein amine dehydrogenase"/>
    <property type="match status" value="2"/>
</dbReference>
<evidence type="ECO:0000256" key="1">
    <source>
        <dbReference type="SAM" id="MobiDB-lite"/>
    </source>
</evidence>
<protein>
    <submittedName>
        <fullName evidence="4">Putative caspase-like protein</fullName>
    </submittedName>
</protein>
<feature type="domain" description="Peptidase C14 caspase" evidence="3">
    <location>
        <begin position="2"/>
        <end position="232"/>
    </location>
</feature>
<dbReference type="PANTHER" id="PTHR22576:SF37">
    <property type="entry name" value="MUCOSA-ASSOCIATED LYMPHOID TISSUE LYMPHOMA TRANSLOCATION PROTEIN 1"/>
    <property type="match status" value="1"/>
</dbReference>
<dbReference type="AlphaFoldDB" id="A0A495X5Y3"/>
<dbReference type="PANTHER" id="PTHR22576">
    <property type="entry name" value="MUCOSA ASSOCIATED LYMPHOID TISSUE LYMPHOMA TRANSLOCATION PROTEIN 1/PARACASPASE"/>
    <property type="match status" value="1"/>
</dbReference>